<keyword evidence="1" id="KW-0812">Transmembrane</keyword>
<name>A0A0R3Q5Z4_9BILA</name>
<evidence type="ECO:0000256" key="1">
    <source>
        <dbReference type="SAM" id="Phobius"/>
    </source>
</evidence>
<feature type="transmembrane region" description="Helical" evidence="1">
    <location>
        <begin position="21"/>
        <end position="44"/>
    </location>
</feature>
<evidence type="ECO:0000313" key="2">
    <source>
        <dbReference type="WBParaSite" id="BTMF_0000174501-mRNA-1"/>
    </source>
</evidence>
<feature type="transmembrane region" description="Helical" evidence="1">
    <location>
        <begin position="50"/>
        <end position="67"/>
    </location>
</feature>
<reference evidence="2" key="1">
    <citation type="submission" date="2017-02" db="UniProtKB">
        <authorList>
            <consortium name="WormBaseParasite"/>
        </authorList>
    </citation>
    <scope>IDENTIFICATION</scope>
</reference>
<organism evidence="2">
    <name type="scientific">Brugia timori</name>
    <dbReference type="NCBI Taxonomy" id="42155"/>
    <lineage>
        <taxon>Eukaryota</taxon>
        <taxon>Metazoa</taxon>
        <taxon>Ecdysozoa</taxon>
        <taxon>Nematoda</taxon>
        <taxon>Chromadorea</taxon>
        <taxon>Rhabditida</taxon>
        <taxon>Spirurina</taxon>
        <taxon>Spiruromorpha</taxon>
        <taxon>Filarioidea</taxon>
        <taxon>Onchocercidae</taxon>
        <taxon>Brugia</taxon>
    </lineage>
</organism>
<sequence length="68" mass="7073">LTALSCSSVVLVAARSRDGTIGFVVLIVAVAAAEVVAVMLLIGFSTLLRVWRTFTTSPVGSLLLIVLN</sequence>
<keyword evidence="1" id="KW-1133">Transmembrane helix</keyword>
<keyword evidence="1" id="KW-0472">Membrane</keyword>
<dbReference type="WBParaSite" id="BTMF_0000174501-mRNA-1">
    <property type="protein sequence ID" value="BTMF_0000174501-mRNA-1"/>
    <property type="gene ID" value="BTMF_0000174501"/>
</dbReference>
<dbReference type="AlphaFoldDB" id="A0A0R3Q5Z4"/>
<accession>A0A0R3Q5Z4</accession>
<proteinExistence type="predicted"/>
<protein>
    <submittedName>
        <fullName evidence="2">Ovule protein</fullName>
    </submittedName>
</protein>